<dbReference type="Gene3D" id="1.20.120.330">
    <property type="entry name" value="Nucleotidyltransferases domain 2"/>
    <property type="match status" value="1"/>
</dbReference>
<dbReference type="GO" id="GO:0046677">
    <property type="term" value="P:response to antibiotic"/>
    <property type="evidence" value="ECO:0007669"/>
    <property type="project" value="InterPro"/>
</dbReference>
<evidence type="ECO:0000313" key="3">
    <source>
        <dbReference type="Proteomes" id="UP000640274"/>
    </source>
</evidence>
<feature type="domain" description="Kanamycin nucleotidyltransferase C-terminal" evidence="1">
    <location>
        <begin position="118"/>
        <end position="248"/>
    </location>
</feature>
<protein>
    <submittedName>
        <fullName evidence="2">ANT(4')-I family aminoglycoside nucleotidyltransferase</fullName>
    </submittedName>
</protein>
<gene>
    <name evidence="2" type="ORF">JFN88_01360</name>
</gene>
<reference evidence="2" key="1">
    <citation type="submission" date="2020-12" db="EMBL/GenBank/DDBJ databases">
        <authorList>
            <person name="Huq M.A."/>
        </authorList>
    </citation>
    <scope>NUCLEOTIDE SEQUENCE</scope>
    <source>
        <strain evidence="2">MAHUQ-46</strain>
    </source>
</reference>
<dbReference type="Proteomes" id="UP000640274">
    <property type="component" value="Unassembled WGS sequence"/>
</dbReference>
<dbReference type="CDD" id="cd05403">
    <property type="entry name" value="NT_KNTase_like"/>
    <property type="match status" value="1"/>
</dbReference>
<dbReference type="RefSeq" id="WP_199017494.1">
    <property type="nucleotide sequence ID" value="NZ_JAELUP010000003.1"/>
</dbReference>
<proteinExistence type="predicted"/>
<accession>A0A934IYE0</accession>
<organism evidence="2 3">
    <name type="scientific">Paenibacillus roseus</name>
    <dbReference type="NCBI Taxonomy" id="2798579"/>
    <lineage>
        <taxon>Bacteria</taxon>
        <taxon>Bacillati</taxon>
        <taxon>Bacillota</taxon>
        <taxon>Bacilli</taxon>
        <taxon>Bacillales</taxon>
        <taxon>Paenibacillaceae</taxon>
        <taxon>Paenibacillus</taxon>
    </lineage>
</organism>
<dbReference type="Pfam" id="PF07827">
    <property type="entry name" value="KNTase_C"/>
    <property type="match status" value="1"/>
</dbReference>
<dbReference type="InterPro" id="IPR012481">
    <property type="entry name" value="KNTase_C"/>
</dbReference>
<evidence type="ECO:0000313" key="2">
    <source>
        <dbReference type="EMBL" id="MBJ6359969.1"/>
    </source>
</evidence>
<dbReference type="InterPro" id="IPR043519">
    <property type="entry name" value="NT_sf"/>
</dbReference>
<sequence>MNRNEPAQLTHDERLANCHIISERLHRTYGEQVLAIGVYGSMARGTDAPFSDIEMFCVLRNTDEKADECSYEWSMGSWKAEVDVRTADTLLHEAAVVEGEWPLTHGPYFHVLSLYDPEQFFPRLRKTAESVSPMEFKLAIEEVLVGEIMELVGKLRNAGMQDNFAYLPYLAMQMAHNGAMLIGLHNCKRFTTGALVMPEALTMPDRPAGFDQLAELVMSGCLNDPPRTVAVCESFWDGLETWAFKHDYIIHIRRFPF</sequence>
<keyword evidence="3" id="KW-1185">Reference proteome</keyword>
<name>A0A934IYE0_9BACL</name>
<dbReference type="GO" id="GO:0016779">
    <property type="term" value="F:nucleotidyltransferase activity"/>
    <property type="evidence" value="ECO:0007669"/>
    <property type="project" value="InterPro"/>
</dbReference>
<dbReference type="AlphaFoldDB" id="A0A934IYE0"/>
<dbReference type="SUPFAM" id="SSF81301">
    <property type="entry name" value="Nucleotidyltransferase"/>
    <property type="match status" value="1"/>
</dbReference>
<comment type="caution">
    <text evidence="2">The sequence shown here is derived from an EMBL/GenBank/DDBJ whole genome shotgun (WGS) entry which is preliminary data.</text>
</comment>
<dbReference type="SUPFAM" id="SSF81593">
    <property type="entry name" value="Nucleotidyltransferase substrate binding subunit/domain"/>
    <property type="match status" value="1"/>
</dbReference>
<dbReference type="Gene3D" id="3.30.460.10">
    <property type="entry name" value="Beta Polymerase, domain 2"/>
    <property type="match status" value="1"/>
</dbReference>
<evidence type="ECO:0000259" key="1">
    <source>
        <dbReference type="Pfam" id="PF07827"/>
    </source>
</evidence>
<dbReference type="NCBIfam" id="NF033061">
    <property type="entry name" value="ANT_4p_I"/>
    <property type="match status" value="1"/>
</dbReference>
<dbReference type="EMBL" id="JAELUP010000003">
    <property type="protein sequence ID" value="MBJ6359969.1"/>
    <property type="molecule type" value="Genomic_DNA"/>
</dbReference>